<name>A0A371GBZ0_MUCPR</name>
<sequence length="106" mass="12426">MHRVQRIAIGVDGLWVSPNLRHQSIGNPINQVDEEEIDWEPPEELKKLVELEGRTIQPHKEGIETINFGCEERIKEIKIDTTMRNDTKKEPINLVTEYVDIFAWTY</sequence>
<evidence type="ECO:0000313" key="1">
    <source>
        <dbReference type="EMBL" id="RDX88016.1"/>
    </source>
</evidence>
<gene>
    <name evidence="1" type="ORF">CR513_30449</name>
</gene>
<comment type="caution">
    <text evidence="1">The sequence shown here is derived from an EMBL/GenBank/DDBJ whole genome shotgun (WGS) entry which is preliminary data.</text>
</comment>
<feature type="non-terminal residue" evidence="1">
    <location>
        <position position="1"/>
    </location>
</feature>
<reference evidence="1" key="1">
    <citation type="submission" date="2018-05" db="EMBL/GenBank/DDBJ databases">
        <title>Draft genome of Mucuna pruriens seed.</title>
        <authorList>
            <person name="Nnadi N.E."/>
            <person name="Vos R."/>
            <person name="Hasami M.H."/>
            <person name="Devisetty U.K."/>
            <person name="Aguiy J.C."/>
        </authorList>
    </citation>
    <scope>NUCLEOTIDE SEQUENCE [LARGE SCALE GENOMIC DNA]</scope>
    <source>
        <strain evidence="1">JCA_2017</strain>
    </source>
</reference>
<dbReference type="EMBL" id="QJKJ01006075">
    <property type="protein sequence ID" value="RDX88016.1"/>
    <property type="molecule type" value="Genomic_DNA"/>
</dbReference>
<dbReference type="AlphaFoldDB" id="A0A371GBZ0"/>
<dbReference type="Proteomes" id="UP000257109">
    <property type="component" value="Unassembled WGS sequence"/>
</dbReference>
<keyword evidence="2" id="KW-1185">Reference proteome</keyword>
<protein>
    <submittedName>
        <fullName evidence="1">Uncharacterized protein</fullName>
    </submittedName>
</protein>
<organism evidence="1 2">
    <name type="scientific">Mucuna pruriens</name>
    <name type="common">Velvet bean</name>
    <name type="synonym">Dolichos pruriens</name>
    <dbReference type="NCBI Taxonomy" id="157652"/>
    <lineage>
        <taxon>Eukaryota</taxon>
        <taxon>Viridiplantae</taxon>
        <taxon>Streptophyta</taxon>
        <taxon>Embryophyta</taxon>
        <taxon>Tracheophyta</taxon>
        <taxon>Spermatophyta</taxon>
        <taxon>Magnoliopsida</taxon>
        <taxon>eudicotyledons</taxon>
        <taxon>Gunneridae</taxon>
        <taxon>Pentapetalae</taxon>
        <taxon>rosids</taxon>
        <taxon>fabids</taxon>
        <taxon>Fabales</taxon>
        <taxon>Fabaceae</taxon>
        <taxon>Papilionoideae</taxon>
        <taxon>50 kb inversion clade</taxon>
        <taxon>NPAAA clade</taxon>
        <taxon>indigoferoid/millettioid clade</taxon>
        <taxon>Phaseoleae</taxon>
        <taxon>Mucuna</taxon>
    </lineage>
</organism>
<evidence type="ECO:0000313" key="2">
    <source>
        <dbReference type="Proteomes" id="UP000257109"/>
    </source>
</evidence>
<accession>A0A371GBZ0</accession>
<proteinExistence type="predicted"/>